<dbReference type="InterPro" id="IPR036166">
    <property type="entry name" value="YxeA-like_sf"/>
</dbReference>
<dbReference type="InterPro" id="IPR006542">
    <property type="entry name" value="DUF1093"/>
</dbReference>
<name>A0A0R2LS17_9LACO</name>
<comment type="caution">
    <text evidence="1">The sequence shown here is derived from an EMBL/GenBank/DDBJ whole genome shotgun (WGS) entry which is preliminary data.</text>
</comment>
<evidence type="ECO:0000313" key="1">
    <source>
        <dbReference type="EMBL" id="KRO04369.1"/>
    </source>
</evidence>
<dbReference type="AlphaFoldDB" id="A0A0R2LS17"/>
<dbReference type="OrthoDB" id="2199916at2"/>
<dbReference type="PANTHER" id="PTHR36433:SF2">
    <property type="entry name" value="YXEA FAMILY PROTEIN"/>
    <property type="match status" value="1"/>
</dbReference>
<keyword evidence="2" id="KW-1185">Reference proteome</keyword>
<dbReference type="Pfam" id="PF06486">
    <property type="entry name" value="DUF1093"/>
    <property type="match status" value="1"/>
</dbReference>
<dbReference type="Proteomes" id="UP000051906">
    <property type="component" value="Unassembled WGS sequence"/>
</dbReference>
<gene>
    <name evidence="1" type="ORF">IV54_GL001429</name>
</gene>
<dbReference type="PATRIC" id="fig|616990.3.peg.1521"/>
<organism evidence="1 2">
    <name type="scientific">Levilactobacillus paucivorans</name>
    <dbReference type="NCBI Taxonomy" id="616990"/>
    <lineage>
        <taxon>Bacteria</taxon>
        <taxon>Bacillati</taxon>
        <taxon>Bacillota</taxon>
        <taxon>Bacilli</taxon>
        <taxon>Lactobacillales</taxon>
        <taxon>Lactobacillaceae</taxon>
        <taxon>Levilactobacillus</taxon>
    </lineage>
</organism>
<reference evidence="1 2" key="1">
    <citation type="journal article" date="2015" name="Genome Announc.">
        <title>Expanding the biotechnology potential of lactobacilli through comparative genomics of 213 strains and associated genera.</title>
        <authorList>
            <person name="Sun Z."/>
            <person name="Harris H.M."/>
            <person name="McCann A."/>
            <person name="Guo C."/>
            <person name="Argimon S."/>
            <person name="Zhang W."/>
            <person name="Yang X."/>
            <person name="Jeffery I.B."/>
            <person name="Cooney J.C."/>
            <person name="Kagawa T.F."/>
            <person name="Liu W."/>
            <person name="Song Y."/>
            <person name="Salvetti E."/>
            <person name="Wrobel A."/>
            <person name="Rasinkangas P."/>
            <person name="Parkhill J."/>
            <person name="Rea M.C."/>
            <person name="O'Sullivan O."/>
            <person name="Ritari J."/>
            <person name="Douillard F.P."/>
            <person name="Paul Ross R."/>
            <person name="Yang R."/>
            <person name="Briner A.E."/>
            <person name="Felis G.E."/>
            <person name="de Vos W.M."/>
            <person name="Barrangou R."/>
            <person name="Klaenhammer T.R."/>
            <person name="Caufield P.W."/>
            <person name="Cui Y."/>
            <person name="Zhang H."/>
            <person name="O'Toole P.W."/>
        </authorList>
    </citation>
    <scope>NUCLEOTIDE SEQUENCE [LARGE SCALE GENOMIC DNA]</scope>
    <source>
        <strain evidence="1 2">DSM 22467</strain>
    </source>
</reference>
<evidence type="ECO:0000313" key="2">
    <source>
        <dbReference type="Proteomes" id="UP000051906"/>
    </source>
</evidence>
<accession>A0A0R2LS17</accession>
<proteinExistence type="predicted"/>
<protein>
    <recommendedName>
        <fullName evidence="3">YxeA family protein</fullName>
    </recommendedName>
</protein>
<dbReference type="Gene3D" id="2.40.50.480">
    <property type="match status" value="1"/>
</dbReference>
<dbReference type="RefSeq" id="WP_057877960.1">
    <property type="nucleotide sequence ID" value="NZ_JQCA01000037.1"/>
</dbReference>
<sequence length="134" mass="15113">MKILKTLLTIVGTLLILLAIGAIFAPAMTRNRGSEMAMALDNVNPWVKNETVYADTTSQPIKHFIGGGGEDEYTYVLQTYNEQGKSRKLTFDAQWKLKPHHYLKIETKGQNVETWKAVERESVPSGVRQNLMMS</sequence>
<dbReference type="STRING" id="616990.IV54_GL001429"/>
<dbReference type="NCBIfam" id="TIGR01655">
    <property type="entry name" value="yxeA_fam"/>
    <property type="match status" value="1"/>
</dbReference>
<dbReference type="SUPFAM" id="SSF159121">
    <property type="entry name" value="BC4932-like"/>
    <property type="match status" value="1"/>
</dbReference>
<dbReference type="PANTHER" id="PTHR36433">
    <property type="entry name" value="HYPOTHETICAL CYTOSOLIC PROTEIN"/>
    <property type="match status" value="1"/>
</dbReference>
<evidence type="ECO:0008006" key="3">
    <source>
        <dbReference type="Google" id="ProtNLM"/>
    </source>
</evidence>
<dbReference type="EMBL" id="JQCA01000037">
    <property type="protein sequence ID" value="KRO04369.1"/>
    <property type="molecule type" value="Genomic_DNA"/>
</dbReference>